<evidence type="ECO:0000313" key="4">
    <source>
        <dbReference type="Proteomes" id="UP001529510"/>
    </source>
</evidence>
<dbReference type="SMART" id="SM01423">
    <property type="entry name" value="Milton"/>
    <property type="match status" value="1"/>
</dbReference>
<accession>A0ABD0QWB7</accession>
<name>A0ABD0QWB7_CIRMR</name>
<protein>
    <recommendedName>
        <fullName evidence="2">Trafficking kinesin-binding protein C-terminal domain-containing protein</fullName>
    </recommendedName>
</protein>
<comment type="caution">
    <text evidence="3">The sequence shown here is derived from an EMBL/GenBank/DDBJ whole genome shotgun (WGS) entry which is preliminary data.</text>
</comment>
<dbReference type="Pfam" id="PF12448">
    <property type="entry name" value="Milton"/>
    <property type="match status" value="1"/>
</dbReference>
<feature type="non-terminal residue" evidence="3">
    <location>
        <position position="1"/>
    </location>
</feature>
<sequence>SNHKRVFQTVRSVNQSVMRAAAAVPPIPGSARSGVVMTPVPYQSHTPNPEEQAGDLDITNLYPQCFCVFLTRFLCAPQRELSSGKRPYVSPKPTLPTEAELPAERERKLQELAAADSPMGSTVSSFTNLSEFSISSSCFKTFLPEKLQIVKPME</sequence>
<keyword evidence="4" id="KW-1185">Reference proteome</keyword>
<dbReference type="InterPro" id="IPR051946">
    <property type="entry name" value="Intracell_Traff-Reg"/>
</dbReference>
<feature type="region of interest" description="Disordered" evidence="1">
    <location>
        <begin position="82"/>
        <end position="102"/>
    </location>
</feature>
<dbReference type="Proteomes" id="UP001529510">
    <property type="component" value="Unassembled WGS sequence"/>
</dbReference>
<dbReference type="InterPro" id="IPR022154">
    <property type="entry name" value="TRAK1/2_C"/>
</dbReference>
<dbReference type="EMBL" id="JAMKFB020000006">
    <property type="protein sequence ID" value="KAL0190318.1"/>
    <property type="molecule type" value="Genomic_DNA"/>
</dbReference>
<dbReference type="PANTHER" id="PTHR15751:SF13">
    <property type="entry name" value="TRAFFICKING KINESIN-BINDING PROTEIN 2"/>
    <property type="match status" value="1"/>
</dbReference>
<proteinExistence type="predicted"/>
<feature type="domain" description="Trafficking kinesin-binding protein C-terminal" evidence="2">
    <location>
        <begin position="15"/>
        <end position="154"/>
    </location>
</feature>
<evidence type="ECO:0000256" key="1">
    <source>
        <dbReference type="SAM" id="MobiDB-lite"/>
    </source>
</evidence>
<feature type="non-terminal residue" evidence="3">
    <location>
        <position position="154"/>
    </location>
</feature>
<organism evidence="3 4">
    <name type="scientific">Cirrhinus mrigala</name>
    <name type="common">Mrigala</name>
    <dbReference type="NCBI Taxonomy" id="683832"/>
    <lineage>
        <taxon>Eukaryota</taxon>
        <taxon>Metazoa</taxon>
        <taxon>Chordata</taxon>
        <taxon>Craniata</taxon>
        <taxon>Vertebrata</taxon>
        <taxon>Euteleostomi</taxon>
        <taxon>Actinopterygii</taxon>
        <taxon>Neopterygii</taxon>
        <taxon>Teleostei</taxon>
        <taxon>Ostariophysi</taxon>
        <taxon>Cypriniformes</taxon>
        <taxon>Cyprinidae</taxon>
        <taxon>Labeoninae</taxon>
        <taxon>Labeonini</taxon>
        <taxon>Cirrhinus</taxon>
    </lineage>
</organism>
<dbReference type="PANTHER" id="PTHR15751">
    <property type="entry name" value="TRAFFICKING KINESIN-BINDING PROTEIN"/>
    <property type="match status" value="1"/>
</dbReference>
<evidence type="ECO:0000259" key="2">
    <source>
        <dbReference type="SMART" id="SM01423"/>
    </source>
</evidence>
<evidence type="ECO:0000313" key="3">
    <source>
        <dbReference type="EMBL" id="KAL0190318.1"/>
    </source>
</evidence>
<dbReference type="AlphaFoldDB" id="A0ABD0QWB7"/>
<reference evidence="3 4" key="1">
    <citation type="submission" date="2024-05" db="EMBL/GenBank/DDBJ databases">
        <title>Genome sequencing and assembly of Indian major carp, Cirrhinus mrigala (Hamilton, 1822).</title>
        <authorList>
            <person name="Mohindra V."/>
            <person name="Chowdhury L.M."/>
            <person name="Lal K."/>
            <person name="Jena J.K."/>
        </authorList>
    </citation>
    <scope>NUCLEOTIDE SEQUENCE [LARGE SCALE GENOMIC DNA]</scope>
    <source>
        <strain evidence="3">CM1030</strain>
        <tissue evidence="3">Blood</tissue>
    </source>
</reference>
<gene>
    <name evidence="3" type="ORF">M9458_013016</name>
</gene>